<dbReference type="Pfam" id="PF05145">
    <property type="entry name" value="AbrB"/>
    <property type="match status" value="1"/>
</dbReference>
<proteinExistence type="predicted"/>
<dbReference type="STRING" id="146817.SAMN04488502_1183"/>
<feature type="transmembrane region" description="Helical" evidence="1">
    <location>
        <begin position="20"/>
        <end position="39"/>
    </location>
</feature>
<evidence type="ECO:0008006" key="4">
    <source>
        <dbReference type="Google" id="ProtNLM"/>
    </source>
</evidence>
<keyword evidence="3" id="KW-1185">Reference proteome</keyword>
<organism evidence="2 3">
    <name type="scientific">Dendrosporobacter quercicolus</name>
    <dbReference type="NCBI Taxonomy" id="146817"/>
    <lineage>
        <taxon>Bacteria</taxon>
        <taxon>Bacillati</taxon>
        <taxon>Bacillota</taxon>
        <taxon>Negativicutes</taxon>
        <taxon>Selenomonadales</taxon>
        <taxon>Sporomusaceae</taxon>
        <taxon>Dendrosporobacter</taxon>
    </lineage>
</organism>
<dbReference type="EMBL" id="FNHB01000018">
    <property type="protein sequence ID" value="SDN32395.1"/>
    <property type="molecule type" value="Genomic_DNA"/>
</dbReference>
<feature type="transmembrane region" description="Helical" evidence="1">
    <location>
        <begin position="81"/>
        <end position="102"/>
    </location>
</feature>
<dbReference type="InterPro" id="IPR007820">
    <property type="entry name" value="AbrB_fam"/>
</dbReference>
<dbReference type="GO" id="GO:0016020">
    <property type="term" value="C:membrane"/>
    <property type="evidence" value="ECO:0007669"/>
    <property type="project" value="InterPro"/>
</dbReference>
<accession>A0A1H0AG47</accession>
<dbReference type="GO" id="GO:0010468">
    <property type="term" value="P:regulation of gene expression"/>
    <property type="evidence" value="ECO:0007669"/>
    <property type="project" value="InterPro"/>
</dbReference>
<dbReference type="PANTHER" id="PTHR38457:SF1">
    <property type="entry name" value="REGULATOR ABRB-RELATED"/>
    <property type="match status" value="1"/>
</dbReference>
<feature type="transmembrane region" description="Helical" evidence="1">
    <location>
        <begin position="213"/>
        <end position="229"/>
    </location>
</feature>
<dbReference type="AlphaFoldDB" id="A0A1H0AG47"/>
<evidence type="ECO:0000313" key="3">
    <source>
        <dbReference type="Proteomes" id="UP000214880"/>
    </source>
</evidence>
<feature type="transmembrane region" description="Helical" evidence="1">
    <location>
        <begin position="269"/>
        <end position="290"/>
    </location>
</feature>
<keyword evidence="1" id="KW-0812">Transmembrane</keyword>
<keyword evidence="1" id="KW-0472">Membrane</keyword>
<dbReference type="Proteomes" id="UP000214880">
    <property type="component" value="Unassembled WGS sequence"/>
</dbReference>
<dbReference type="PANTHER" id="PTHR38457">
    <property type="entry name" value="REGULATOR ABRB-RELATED"/>
    <property type="match status" value="1"/>
</dbReference>
<name>A0A1H0AG47_9FIRM</name>
<feature type="transmembrane region" description="Helical" evidence="1">
    <location>
        <begin position="235"/>
        <end position="257"/>
    </location>
</feature>
<evidence type="ECO:0000256" key="1">
    <source>
        <dbReference type="SAM" id="Phobius"/>
    </source>
</evidence>
<reference evidence="2 3" key="1">
    <citation type="submission" date="2016-10" db="EMBL/GenBank/DDBJ databases">
        <authorList>
            <person name="de Groot N.N."/>
        </authorList>
    </citation>
    <scope>NUCLEOTIDE SEQUENCE [LARGE SCALE GENOMIC DNA]</scope>
    <source>
        <strain evidence="2 3">DSM 1736</strain>
    </source>
</reference>
<sequence>MMTELLKSCLIAVPGGVLFYFLHLPLPWMLGPLAAVTVYKTTTGNRLYWPVELRNAALIVLGYAIGRPFSLETGRQIAGQLPLMALVTMLTVLISLLMGYIIHKRAGVSLATGLLGSVPGGLSQMPVLAEEIEGADVTVVTFMQTARLLTVVFSVPFLATHGLAGDIALNHAVVSPVAGNGLPQAEQTMLLFGLIAVGSAFVARRIKLPTPYLLGPILATGMMTVSSGWEAPPLPALTIIVAQVFTGIYMGTSTNIASLQNWRVLLPQVLLGVVVVVLASLLAGYMLAYLGVSTLITGFLSTAPGGMAEMGLTAMLVHADISMIVAYQLFRLLVVLLFVPSLIRFVVKTVQPQRS</sequence>
<protein>
    <recommendedName>
        <fullName evidence="4">AbrB family transcriptional regulator</fullName>
    </recommendedName>
</protein>
<dbReference type="InterPro" id="IPR017516">
    <property type="entry name" value="AbrB_dup"/>
</dbReference>
<feature type="transmembrane region" description="Helical" evidence="1">
    <location>
        <begin position="189"/>
        <end position="206"/>
    </location>
</feature>
<gene>
    <name evidence="2" type="ORF">SAMN04488502_1183</name>
</gene>
<keyword evidence="1" id="KW-1133">Transmembrane helix</keyword>
<dbReference type="NCBIfam" id="TIGR03082">
    <property type="entry name" value="Gneg_AbrB_dup"/>
    <property type="match status" value="2"/>
</dbReference>
<evidence type="ECO:0000313" key="2">
    <source>
        <dbReference type="EMBL" id="SDN32395.1"/>
    </source>
</evidence>
<feature type="transmembrane region" description="Helical" evidence="1">
    <location>
        <begin position="148"/>
        <end position="169"/>
    </location>
</feature>
<dbReference type="PIRSF" id="PIRSF038991">
    <property type="entry name" value="Protein_AbrB"/>
    <property type="match status" value="1"/>
</dbReference>
<feature type="transmembrane region" description="Helical" evidence="1">
    <location>
        <begin position="329"/>
        <end position="347"/>
    </location>
</feature>
<dbReference type="RefSeq" id="WP_245698231.1">
    <property type="nucleotide sequence ID" value="NZ_FNHB01000018.1"/>
</dbReference>